<sequence>MRSMLRGYPGLPIFTTRLLLHRSKQTRKASKMLTNTFSSLFSIAVLAIGLANAAVTPTKYSAELYKSADVPEYRLANNPAHPDANCQAFLDAGMKSGLYLENAMDYHCTGVLAERDAILPAVPIYLQWKHLCMDSQPRNPVLKVHLSKAITRVENGVNWGKEKQCYRKAREECTIMAQYKDAVVEWCTSHEGGYENRYANGFWCPTMASLALRMVRECPQVKLKGKAATSAKTLVEARSWGKTIYGELVVRKA</sequence>
<evidence type="ECO:0000313" key="2">
    <source>
        <dbReference type="Proteomes" id="UP000275078"/>
    </source>
</evidence>
<proteinExistence type="predicted"/>
<evidence type="ECO:0000313" key="1">
    <source>
        <dbReference type="EMBL" id="RPA81926.1"/>
    </source>
</evidence>
<gene>
    <name evidence="1" type="ORF">BJ508DRAFT_361544</name>
</gene>
<reference evidence="1 2" key="1">
    <citation type="journal article" date="2018" name="Nat. Ecol. Evol.">
        <title>Pezizomycetes genomes reveal the molecular basis of ectomycorrhizal truffle lifestyle.</title>
        <authorList>
            <person name="Murat C."/>
            <person name="Payen T."/>
            <person name="Noel B."/>
            <person name="Kuo A."/>
            <person name="Morin E."/>
            <person name="Chen J."/>
            <person name="Kohler A."/>
            <person name="Krizsan K."/>
            <person name="Balestrini R."/>
            <person name="Da Silva C."/>
            <person name="Montanini B."/>
            <person name="Hainaut M."/>
            <person name="Levati E."/>
            <person name="Barry K.W."/>
            <person name="Belfiori B."/>
            <person name="Cichocki N."/>
            <person name="Clum A."/>
            <person name="Dockter R.B."/>
            <person name="Fauchery L."/>
            <person name="Guy J."/>
            <person name="Iotti M."/>
            <person name="Le Tacon F."/>
            <person name="Lindquist E.A."/>
            <person name="Lipzen A."/>
            <person name="Malagnac F."/>
            <person name="Mello A."/>
            <person name="Molinier V."/>
            <person name="Miyauchi S."/>
            <person name="Poulain J."/>
            <person name="Riccioni C."/>
            <person name="Rubini A."/>
            <person name="Sitrit Y."/>
            <person name="Splivallo R."/>
            <person name="Traeger S."/>
            <person name="Wang M."/>
            <person name="Zifcakova L."/>
            <person name="Wipf D."/>
            <person name="Zambonelli A."/>
            <person name="Paolocci F."/>
            <person name="Nowrousian M."/>
            <person name="Ottonello S."/>
            <person name="Baldrian P."/>
            <person name="Spatafora J.W."/>
            <person name="Henrissat B."/>
            <person name="Nagy L.G."/>
            <person name="Aury J.M."/>
            <person name="Wincker P."/>
            <person name="Grigoriev I.V."/>
            <person name="Bonfante P."/>
            <person name="Martin F.M."/>
        </authorList>
    </citation>
    <scope>NUCLEOTIDE SEQUENCE [LARGE SCALE GENOMIC DNA]</scope>
    <source>
        <strain evidence="1 2">RN42</strain>
    </source>
</reference>
<name>A0A3N4I8Y7_ASCIM</name>
<keyword evidence="2" id="KW-1185">Reference proteome</keyword>
<organism evidence="1 2">
    <name type="scientific">Ascobolus immersus RN42</name>
    <dbReference type="NCBI Taxonomy" id="1160509"/>
    <lineage>
        <taxon>Eukaryota</taxon>
        <taxon>Fungi</taxon>
        <taxon>Dikarya</taxon>
        <taxon>Ascomycota</taxon>
        <taxon>Pezizomycotina</taxon>
        <taxon>Pezizomycetes</taxon>
        <taxon>Pezizales</taxon>
        <taxon>Ascobolaceae</taxon>
        <taxon>Ascobolus</taxon>
    </lineage>
</organism>
<dbReference type="Proteomes" id="UP000275078">
    <property type="component" value="Unassembled WGS sequence"/>
</dbReference>
<accession>A0A3N4I8Y7</accession>
<dbReference type="AlphaFoldDB" id="A0A3N4I8Y7"/>
<protein>
    <submittedName>
        <fullName evidence="1">Uncharacterized protein</fullName>
    </submittedName>
</protein>
<dbReference type="EMBL" id="ML119675">
    <property type="protein sequence ID" value="RPA81926.1"/>
    <property type="molecule type" value="Genomic_DNA"/>
</dbReference>